<proteinExistence type="predicted"/>
<sequence>MNSLSQNSHRTLQPPTLVADRLQTPLWVFDIQHLNIVWANAAGVSLWGALLLADALRKRIKEMSFPLVGHQTISLGVAEVSPNELPCQALMRADMALFKAKANGRDRVEAAA</sequence>
<dbReference type="PANTHER" id="PTHR45138">
    <property type="entry name" value="REGULATORY COMPONENTS OF SENSORY TRANSDUCTION SYSTEM"/>
    <property type="match status" value="1"/>
</dbReference>
<dbReference type="Proteomes" id="UP000256431">
    <property type="component" value="Unassembled WGS sequence"/>
</dbReference>
<name>A0A3D8H3Y4_9GAMM</name>
<reference evidence="3 4" key="1">
    <citation type="submission" date="2018-08" db="EMBL/GenBank/DDBJ databases">
        <title>Genome sequence of Marinobacter flavimaris KCTC 12185.</title>
        <authorList>
            <person name="Chun J."/>
            <person name="Kim B.-Y."/>
            <person name="Choi S.-B."/>
            <person name="Kwak M.-J."/>
        </authorList>
    </citation>
    <scope>NUCLEOTIDE SEQUENCE [LARGE SCALE GENOMIC DNA]</scope>
    <source>
        <strain evidence="3 4">KCTC 12185</strain>
    </source>
</reference>
<comment type="caution">
    <text evidence="3">The sequence shown here is derived from an EMBL/GenBank/DDBJ whole genome shotgun (WGS) entry which is preliminary data.</text>
</comment>
<keyword evidence="2" id="KW-1133">Transmembrane helix</keyword>
<dbReference type="PANTHER" id="PTHR45138:SF9">
    <property type="entry name" value="DIGUANYLATE CYCLASE DGCM-RELATED"/>
    <property type="match status" value="1"/>
</dbReference>
<dbReference type="GO" id="GO:0052621">
    <property type="term" value="F:diguanylate cyclase activity"/>
    <property type="evidence" value="ECO:0007669"/>
    <property type="project" value="UniProtKB-EC"/>
</dbReference>
<dbReference type="InterPro" id="IPR029787">
    <property type="entry name" value="Nucleotide_cyclase"/>
</dbReference>
<comment type="catalytic activity">
    <reaction evidence="1">
        <text>2 GTP = 3',3'-c-di-GMP + 2 diphosphate</text>
        <dbReference type="Rhea" id="RHEA:24898"/>
        <dbReference type="ChEBI" id="CHEBI:33019"/>
        <dbReference type="ChEBI" id="CHEBI:37565"/>
        <dbReference type="ChEBI" id="CHEBI:58805"/>
        <dbReference type="EC" id="2.7.7.65"/>
    </reaction>
</comment>
<protein>
    <recommendedName>
        <fullName evidence="5">Diguanylate cyclase</fullName>
    </recommendedName>
</protein>
<keyword evidence="2" id="KW-0812">Transmembrane</keyword>
<keyword evidence="2" id="KW-0472">Membrane</keyword>
<dbReference type="AlphaFoldDB" id="A0A3D8H3Y4"/>
<feature type="transmembrane region" description="Helical" evidence="2">
    <location>
        <begin position="36"/>
        <end position="56"/>
    </location>
</feature>
<evidence type="ECO:0000313" key="4">
    <source>
        <dbReference type="Proteomes" id="UP000256431"/>
    </source>
</evidence>
<evidence type="ECO:0008006" key="5">
    <source>
        <dbReference type="Google" id="ProtNLM"/>
    </source>
</evidence>
<evidence type="ECO:0000256" key="1">
    <source>
        <dbReference type="ARBA" id="ARBA00034247"/>
    </source>
</evidence>
<dbReference type="SUPFAM" id="SSF55073">
    <property type="entry name" value="Nucleotide cyclase"/>
    <property type="match status" value="1"/>
</dbReference>
<evidence type="ECO:0000313" key="3">
    <source>
        <dbReference type="EMBL" id="RDU41016.1"/>
    </source>
</evidence>
<dbReference type="GO" id="GO:0005886">
    <property type="term" value="C:plasma membrane"/>
    <property type="evidence" value="ECO:0007669"/>
    <property type="project" value="TreeGrafter"/>
</dbReference>
<dbReference type="InterPro" id="IPR043128">
    <property type="entry name" value="Rev_trsase/Diguanyl_cyclase"/>
</dbReference>
<gene>
    <name evidence="3" type="ORF">DXI23_10835</name>
</gene>
<dbReference type="GO" id="GO:1902201">
    <property type="term" value="P:negative regulation of bacterial-type flagellum-dependent cell motility"/>
    <property type="evidence" value="ECO:0007669"/>
    <property type="project" value="TreeGrafter"/>
</dbReference>
<keyword evidence="4" id="KW-1185">Reference proteome</keyword>
<dbReference type="EMBL" id="QRDH01000004">
    <property type="protein sequence ID" value="RDU41016.1"/>
    <property type="molecule type" value="Genomic_DNA"/>
</dbReference>
<dbReference type="Gene3D" id="3.30.70.270">
    <property type="match status" value="1"/>
</dbReference>
<accession>A0A3D8H3Y4</accession>
<organism evidence="3 4">
    <name type="scientific">Marinobacter flavimaris</name>
    <dbReference type="NCBI Taxonomy" id="262076"/>
    <lineage>
        <taxon>Bacteria</taxon>
        <taxon>Pseudomonadati</taxon>
        <taxon>Pseudomonadota</taxon>
        <taxon>Gammaproteobacteria</taxon>
        <taxon>Pseudomonadales</taxon>
        <taxon>Marinobacteraceae</taxon>
        <taxon>Marinobacter</taxon>
    </lineage>
</organism>
<evidence type="ECO:0000256" key="2">
    <source>
        <dbReference type="SAM" id="Phobius"/>
    </source>
</evidence>
<dbReference type="InterPro" id="IPR050469">
    <property type="entry name" value="Diguanylate_Cyclase"/>
</dbReference>
<dbReference type="GO" id="GO:0043709">
    <property type="term" value="P:cell adhesion involved in single-species biofilm formation"/>
    <property type="evidence" value="ECO:0007669"/>
    <property type="project" value="TreeGrafter"/>
</dbReference>